<dbReference type="RefSeq" id="WP_057751408.1">
    <property type="nucleotide sequence ID" value="NZ_BJVH01000007.1"/>
</dbReference>
<name>A0A0R2IMD6_9LACO</name>
<sequence length="65" mass="7758">MARDFSSLLEQLRQGSIKELKVEADEFNEFQPIYMKYDQRKRVIGEAQRNGTVIYRFENNENGQQ</sequence>
<gene>
    <name evidence="1" type="ORF">IV80_GL001669</name>
</gene>
<keyword evidence="2" id="KW-1185">Reference proteome</keyword>
<accession>A0A0R2IMD6</accession>
<dbReference type="OrthoDB" id="2146345at2"/>
<proteinExistence type="predicted"/>
<dbReference type="PATRIC" id="fig|319652.3.peg.1690"/>
<evidence type="ECO:0000313" key="1">
    <source>
        <dbReference type="EMBL" id="KRN66107.1"/>
    </source>
</evidence>
<dbReference type="Proteomes" id="UP000051568">
    <property type="component" value="Unassembled WGS sequence"/>
</dbReference>
<organism evidence="1 2">
    <name type="scientific">Pediococcus cellicola</name>
    <dbReference type="NCBI Taxonomy" id="319652"/>
    <lineage>
        <taxon>Bacteria</taxon>
        <taxon>Bacillati</taxon>
        <taxon>Bacillota</taxon>
        <taxon>Bacilli</taxon>
        <taxon>Lactobacillales</taxon>
        <taxon>Lactobacillaceae</taxon>
        <taxon>Pediococcus</taxon>
    </lineage>
</organism>
<protein>
    <submittedName>
        <fullName evidence="1">Uncharacterized protein</fullName>
    </submittedName>
</protein>
<dbReference type="EMBL" id="JQBR01000006">
    <property type="protein sequence ID" value="KRN66107.1"/>
    <property type="molecule type" value="Genomic_DNA"/>
</dbReference>
<comment type="caution">
    <text evidence="1">The sequence shown here is derived from an EMBL/GenBank/DDBJ whole genome shotgun (WGS) entry which is preliminary data.</text>
</comment>
<reference evidence="1 2" key="1">
    <citation type="journal article" date="2015" name="Genome Announc.">
        <title>Expanding the biotechnology potential of lactobacilli through comparative genomics of 213 strains and associated genera.</title>
        <authorList>
            <person name="Sun Z."/>
            <person name="Harris H.M."/>
            <person name="McCann A."/>
            <person name="Guo C."/>
            <person name="Argimon S."/>
            <person name="Zhang W."/>
            <person name="Yang X."/>
            <person name="Jeffery I.B."/>
            <person name="Cooney J.C."/>
            <person name="Kagawa T.F."/>
            <person name="Liu W."/>
            <person name="Song Y."/>
            <person name="Salvetti E."/>
            <person name="Wrobel A."/>
            <person name="Rasinkangas P."/>
            <person name="Parkhill J."/>
            <person name="Rea M.C."/>
            <person name="O'Sullivan O."/>
            <person name="Ritari J."/>
            <person name="Douillard F.P."/>
            <person name="Paul Ross R."/>
            <person name="Yang R."/>
            <person name="Briner A.E."/>
            <person name="Felis G.E."/>
            <person name="de Vos W.M."/>
            <person name="Barrangou R."/>
            <person name="Klaenhammer T.R."/>
            <person name="Caufield P.W."/>
            <person name="Cui Y."/>
            <person name="Zhang H."/>
            <person name="O'Toole P.W."/>
        </authorList>
    </citation>
    <scope>NUCLEOTIDE SEQUENCE [LARGE SCALE GENOMIC DNA]</scope>
    <source>
        <strain evidence="1 2">DSM 17757</strain>
    </source>
</reference>
<dbReference type="STRING" id="319652.IV80_GL001669"/>
<dbReference type="AlphaFoldDB" id="A0A0R2IMD6"/>
<evidence type="ECO:0000313" key="2">
    <source>
        <dbReference type="Proteomes" id="UP000051568"/>
    </source>
</evidence>